<feature type="transmembrane region" description="Helical" evidence="1">
    <location>
        <begin position="100"/>
        <end position="118"/>
    </location>
</feature>
<keyword evidence="1" id="KW-0472">Membrane</keyword>
<gene>
    <name evidence="2" type="ORF">UV58_C0001G0029</name>
</gene>
<evidence type="ECO:0000256" key="1">
    <source>
        <dbReference type="SAM" id="Phobius"/>
    </source>
</evidence>
<proteinExistence type="predicted"/>
<dbReference type="AlphaFoldDB" id="A0A0G1CC48"/>
<comment type="caution">
    <text evidence="2">The sequence shown here is derived from an EMBL/GenBank/DDBJ whole genome shotgun (WGS) entry which is preliminary data.</text>
</comment>
<dbReference type="Proteomes" id="UP000034810">
    <property type="component" value="Unassembled WGS sequence"/>
</dbReference>
<keyword evidence="1" id="KW-0812">Transmembrane</keyword>
<name>A0A0G1CC48_9BACT</name>
<feature type="transmembrane region" description="Helical" evidence="1">
    <location>
        <begin position="12"/>
        <end position="31"/>
    </location>
</feature>
<accession>A0A0G1CC48</accession>
<protein>
    <submittedName>
        <fullName evidence="2">Uncharacterized protein</fullName>
    </submittedName>
</protein>
<evidence type="ECO:0000313" key="3">
    <source>
        <dbReference type="Proteomes" id="UP000034810"/>
    </source>
</evidence>
<evidence type="ECO:0000313" key="2">
    <source>
        <dbReference type="EMBL" id="KKS83102.1"/>
    </source>
</evidence>
<feature type="transmembrane region" description="Helical" evidence="1">
    <location>
        <begin position="124"/>
        <end position="147"/>
    </location>
</feature>
<dbReference type="EMBL" id="LCFA01000001">
    <property type="protein sequence ID" value="KKS83102.1"/>
    <property type="molecule type" value="Genomic_DNA"/>
</dbReference>
<reference evidence="2 3" key="1">
    <citation type="journal article" date="2015" name="Nature">
        <title>rRNA introns, odd ribosomes, and small enigmatic genomes across a large radiation of phyla.</title>
        <authorList>
            <person name="Brown C.T."/>
            <person name="Hug L.A."/>
            <person name="Thomas B.C."/>
            <person name="Sharon I."/>
            <person name="Castelle C.J."/>
            <person name="Singh A."/>
            <person name="Wilkins M.J."/>
            <person name="Williams K.H."/>
            <person name="Banfield J.F."/>
        </authorList>
    </citation>
    <scope>NUCLEOTIDE SEQUENCE [LARGE SCALE GENOMIC DNA]</scope>
</reference>
<organism evidence="2 3">
    <name type="scientific">Candidatus Wolfebacteria bacterium GW2011_GWC1_43_10</name>
    <dbReference type="NCBI Taxonomy" id="1619011"/>
    <lineage>
        <taxon>Bacteria</taxon>
        <taxon>Candidatus Wolfeibacteriota</taxon>
    </lineage>
</organism>
<keyword evidence="1" id="KW-1133">Transmembrane helix</keyword>
<sequence length="156" mass="18375">MKPHFWKRENFWIGLVVLVITFILSSLVRLLGGVFPNFELVLVLALSFFISDFWYFLIFLGVSLVWFKFLPFLVWEHLFFFGVGFISFVILRTFLSKRSLVVFLTLLLFWQIIFWVLFGNGPGTIISLSFLTEFIYGGILGSLFFILESWVKKRFS</sequence>
<feature type="transmembrane region" description="Helical" evidence="1">
    <location>
        <begin position="72"/>
        <end position="91"/>
    </location>
</feature>
<feature type="transmembrane region" description="Helical" evidence="1">
    <location>
        <begin position="40"/>
        <end position="66"/>
    </location>
</feature>